<accession>A0ACB5TAU8</accession>
<organism evidence="1 2">
    <name type="scientific">Ambrosiozyma monospora</name>
    <name type="common">Yeast</name>
    <name type="synonym">Endomycopsis monosporus</name>
    <dbReference type="NCBI Taxonomy" id="43982"/>
    <lineage>
        <taxon>Eukaryota</taxon>
        <taxon>Fungi</taxon>
        <taxon>Dikarya</taxon>
        <taxon>Ascomycota</taxon>
        <taxon>Saccharomycotina</taxon>
        <taxon>Pichiomycetes</taxon>
        <taxon>Pichiales</taxon>
        <taxon>Pichiaceae</taxon>
        <taxon>Ambrosiozyma</taxon>
    </lineage>
</organism>
<keyword evidence="2" id="KW-1185">Reference proteome</keyword>
<comment type="caution">
    <text evidence="1">The sequence shown here is derived from an EMBL/GenBank/DDBJ whole genome shotgun (WGS) entry which is preliminary data.</text>
</comment>
<evidence type="ECO:0000313" key="1">
    <source>
        <dbReference type="EMBL" id="GME84474.1"/>
    </source>
</evidence>
<evidence type="ECO:0000313" key="2">
    <source>
        <dbReference type="Proteomes" id="UP001165064"/>
    </source>
</evidence>
<proteinExistence type="predicted"/>
<protein>
    <submittedName>
        <fullName evidence="1">Unnamed protein product</fullName>
    </submittedName>
</protein>
<name>A0ACB5TAU8_AMBMO</name>
<dbReference type="EMBL" id="BSXS01005523">
    <property type="protein sequence ID" value="GME84474.1"/>
    <property type="molecule type" value="Genomic_DNA"/>
</dbReference>
<sequence length="111" mass="12205">MSLTTTATATTTISPPSAITADKELQSQDTLIELSLTSDDYVDQFLPLIKSELSNKNSLTDLINKLEENSREKEIKLEDVSLESIDDLESSLSTIKRIAETSKDISGQVNK</sequence>
<gene>
    <name evidence="1" type="ORF">Amon02_000686700</name>
</gene>
<dbReference type="Proteomes" id="UP001165064">
    <property type="component" value="Unassembled WGS sequence"/>
</dbReference>
<reference evidence="1" key="1">
    <citation type="submission" date="2023-04" db="EMBL/GenBank/DDBJ databases">
        <title>Ambrosiozyma monospora NBRC 10751.</title>
        <authorList>
            <person name="Ichikawa N."/>
            <person name="Sato H."/>
            <person name="Tonouchi N."/>
        </authorList>
    </citation>
    <scope>NUCLEOTIDE SEQUENCE</scope>
    <source>
        <strain evidence="1">NBRC 10751</strain>
    </source>
</reference>